<dbReference type="RefSeq" id="WP_019462390.1">
    <property type="nucleotide sequence ID" value="NZ_AP031462.1"/>
</dbReference>
<evidence type="ECO:0000256" key="6">
    <source>
        <dbReference type="ARBA" id="ARBA00022989"/>
    </source>
</evidence>
<dbReference type="EC" id="3.6.3.-" evidence="11"/>
<accession>A0A379MXH9</accession>
<dbReference type="GO" id="GO:0140359">
    <property type="term" value="F:ABC-type transporter activity"/>
    <property type="evidence" value="ECO:0007669"/>
    <property type="project" value="InterPro"/>
</dbReference>
<feature type="transmembrane region" description="Helical" evidence="8">
    <location>
        <begin position="162"/>
        <end position="189"/>
    </location>
</feature>
<keyword evidence="5 11" id="KW-0067">ATP-binding</keyword>
<dbReference type="GO" id="GO:0005886">
    <property type="term" value="C:plasma membrane"/>
    <property type="evidence" value="ECO:0007669"/>
    <property type="project" value="UniProtKB-SubCell"/>
</dbReference>
<protein>
    <submittedName>
        <fullName evidence="11">Multidrug export ATP-binding/permease protein SAV1866</fullName>
        <ecNumber evidence="11">3.6.3.-</ecNumber>
    </submittedName>
</protein>
<name>A0A379MXH9_9PROT</name>
<dbReference type="PANTHER" id="PTHR24221:SF654">
    <property type="entry name" value="ATP-BINDING CASSETTE SUB-FAMILY B MEMBER 6"/>
    <property type="match status" value="1"/>
</dbReference>
<dbReference type="InterPro" id="IPR003593">
    <property type="entry name" value="AAA+_ATPase"/>
</dbReference>
<dbReference type="Gene3D" id="1.20.1560.10">
    <property type="entry name" value="ABC transporter type 1, transmembrane domain"/>
    <property type="match status" value="1"/>
</dbReference>
<dbReference type="Pfam" id="PF00664">
    <property type="entry name" value="ABC_membrane"/>
    <property type="match status" value="1"/>
</dbReference>
<evidence type="ECO:0000256" key="8">
    <source>
        <dbReference type="SAM" id="Phobius"/>
    </source>
</evidence>
<feature type="domain" description="ABC transporter" evidence="9">
    <location>
        <begin position="372"/>
        <end position="606"/>
    </location>
</feature>
<evidence type="ECO:0000256" key="5">
    <source>
        <dbReference type="ARBA" id="ARBA00022840"/>
    </source>
</evidence>
<dbReference type="PANTHER" id="PTHR24221">
    <property type="entry name" value="ATP-BINDING CASSETTE SUB-FAMILY B"/>
    <property type="match status" value="1"/>
</dbReference>
<evidence type="ECO:0000256" key="3">
    <source>
        <dbReference type="ARBA" id="ARBA00022692"/>
    </source>
</evidence>
<dbReference type="PROSITE" id="PS50929">
    <property type="entry name" value="ABC_TM1F"/>
    <property type="match status" value="1"/>
</dbReference>
<dbReference type="Pfam" id="PF00005">
    <property type="entry name" value="ABC_tran"/>
    <property type="match status" value="1"/>
</dbReference>
<evidence type="ECO:0000256" key="2">
    <source>
        <dbReference type="ARBA" id="ARBA00022448"/>
    </source>
</evidence>
<keyword evidence="6 8" id="KW-1133">Transmembrane helix</keyword>
<keyword evidence="11" id="KW-0378">Hydrolase</keyword>
<dbReference type="InterPro" id="IPR003439">
    <property type="entry name" value="ABC_transporter-like_ATP-bd"/>
</dbReference>
<dbReference type="InterPro" id="IPR027417">
    <property type="entry name" value="P-loop_NTPase"/>
</dbReference>
<keyword evidence="3 8" id="KW-0812">Transmembrane</keyword>
<dbReference type="InterPro" id="IPR017871">
    <property type="entry name" value="ABC_transporter-like_CS"/>
</dbReference>
<dbReference type="SMART" id="SM00382">
    <property type="entry name" value="AAA"/>
    <property type="match status" value="1"/>
</dbReference>
<reference evidence="11 12" key="1">
    <citation type="submission" date="2018-06" db="EMBL/GenBank/DDBJ databases">
        <authorList>
            <consortium name="Pathogen Informatics"/>
            <person name="Doyle S."/>
        </authorList>
    </citation>
    <scope>NUCLEOTIDE SEQUENCE [LARGE SCALE GENOMIC DNA]</scope>
    <source>
        <strain evidence="11 12">NCTC13291</strain>
    </source>
</reference>
<dbReference type="AlphaFoldDB" id="A0A379MXH9"/>
<feature type="transmembrane region" description="Helical" evidence="8">
    <location>
        <begin position="87"/>
        <end position="109"/>
    </location>
</feature>
<dbReference type="InterPro" id="IPR039421">
    <property type="entry name" value="Type_1_exporter"/>
</dbReference>
<dbReference type="FunFam" id="3.40.50.300:FF:000287">
    <property type="entry name" value="Multidrug ABC transporter ATP-binding protein"/>
    <property type="match status" value="1"/>
</dbReference>
<feature type="domain" description="ABC transmembrane type-1" evidence="10">
    <location>
        <begin position="55"/>
        <end position="338"/>
    </location>
</feature>
<evidence type="ECO:0000256" key="7">
    <source>
        <dbReference type="ARBA" id="ARBA00023136"/>
    </source>
</evidence>
<dbReference type="GO" id="GO:0034040">
    <property type="term" value="F:ATPase-coupled lipid transmembrane transporter activity"/>
    <property type="evidence" value="ECO:0007669"/>
    <property type="project" value="TreeGrafter"/>
</dbReference>
<dbReference type="Proteomes" id="UP000254919">
    <property type="component" value="Unassembled WGS sequence"/>
</dbReference>
<dbReference type="CDD" id="cd07346">
    <property type="entry name" value="ABC_6TM_exporters"/>
    <property type="match status" value="1"/>
</dbReference>
<proteinExistence type="predicted"/>
<dbReference type="InterPro" id="IPR036640">
    <property type="entry name" value="ABC1_TM_sf"/>
</dbReference>
<keyword evidence="2" id="KW-0813">Transport</keyword>
<dbReference type="SUPFAM" id="SSF90123">
    <property type="entry name" value="ABC transporter transmembrane region"/>
    <property type="match status" value="1"/>
</dbReference>
<dbReference type="SUPFAM" id="SSF52540">
    <property type="entry name" value="P-loop containing nucleoside triphosphate hydrolases"/>
    <property type="match status" value="1"/>
</dbReference>
<gene>
    <name evidence="11" type="ORF">NCTC13291_00322</name>
</gene>
<organism evidence="11 12">
    <name type="scientific">Roseomonas mucosa</name>
    <dbReference type="NCBI Taxonomy" id="207340"/>
    <lineage>
        <taxon>Bacteria</taxon>
        <taxon>Pseudomonadati</taxon>
        <taxon>Pseudomonadota</taxon>
        <taxon>Alphaproteobacteria</taxon>
        <taxon>Acetobacterales</taxon>
        <taxon>Roseomonadaceae</taxon>
        <taxon>Roseomonas</taxon>
    </lineage>
</organism>
<dbReference type="PROSITE" id="PS50893">
    <property type="entry name" value="ABC_TRANSPORTER_2"/>
    <property type="match status" value="1"/>
</dbReference>
<feature type="transmembrane region" description="Helical" evidence="8">
    <location>
        <begin position="195"/>
        <end position="215"/>
    </location>
</feature>
<dbReference type="InterPro" id="IPR011527">
    <property type="entry name" value="ABC1_TM_dom"/>
</dbReference>
<dbReference type="EMBL" id="UGVN01000001">
    <property type="protein sequence ID" value="SUE37859.1"/>
    <property type="molecule type" value="Genomic_DNA"/>
</dbReference>
<feature type="transmembrane region" description="Helical" evidence="8">
    <location>
        <begin position="279"/>
        <end position="302"/>
    </location>
</feature>
<evidence type="ECO:0000313" key="12">
    <source>
        <dbReference type="Proteomes" id="UP000254919"/>
    </source>
</evidence>
<evidence type="ECO:0000256" key="4">
    <source>
        <dbReference type="ARBA" id="ARBA00022741"/>
    </source>
</evidence>
<keyword evidence="7 8" id="KW-0472">Membrane</keyword>
<evidence type="ECO:0000259" key="10">
    <source>
        <dbReference type="PROSITE" id="PS50929"/>
    </source>
</evidence>
<evidence type="ECO:0000256" key="1">
    <source>
        <dbReference type="ARBA" id="ARBA00004651"/>
    </source>
</evidence>
<comment type="subcellular location">
    <subcellularLocation>
        <location evidence="1">Cell membrane</location>
        <topology evidence="1">Multi-pass membrane protein</topology>
    </subcellularLocation>
</comment>
<feature type="transmembrane region" description="Helical" evidence="8">
    <location>
        <begin position="55"/>
        <end position="75"/>
    </location>
</feature>
<sequence length="623" mass="66611">MADLRVIENMQAPRGTFPGPSAEAEAEGTEALLRYQTRPMGFLFRYIRKRGPAHAMVLLSVVLAVACSVGTQYAMKGLVDAMSGGPAAMAAVWVALAMLGAVIAADNLLWRVGGWISTTAFTGVTGDLRSDLFRHLSGHAPDYFVDRSPGVLASRISATSNAAWTVISTFTWNTLPPTIAVIFSIALLASVDVSMALVIVSIAGGMAYLLTRLAAKGRPLHMDYAEKAAAVDGELVDVVQNMNIVRAFGSILRERARFARQVQSEVNARKRSLRYIEKLRLAHAVMTAALTIGLLFWAVSLWQAGRASTGDVVMICSLGFTILHGTRDLAVALVEMTQHVARLSEAVSTLLVPHALPDAKDARPLRVRGGRIDFHDVRFSYPGRGPVLRGFDLAIQPGERIGLVGRSGAGKSTVLTLLQRFTKAQGGQVLIDGQEIGAVTQKSLSDAIAVVPQDVSLFQRSILENIRYGKPEATDEEVLAAAEAANCRDFIEALPEGFGTEVGQRGVRLSGGQRQRLAIARALLKDAPILLLDEATSALDSESEVAVQTALERLMQGRTVIAVAHRLATLQNFDRIVVMDAGKVVEHGAPDVLARQAGIYRDLLTTQGMLAAGAPAEKVSAAA</sequence>
<dbReference type="GO" id="GO:0005524">
    <property type="term" value="F:ATP binding"/>
    <property type="evidence" value="ECO:0007669"/>
    <property type="project" value="UniProtKB-KW"/>
</dbReference>
<evidence type="ECO:0000313" key="11">
    <source>
        <dbReference type="EMBL" id="SUE37859.1"/>
    </source>
</evidence>
<dbReference type="PROSITE" id="PS00211">
    <property type="entry name" value="ABC_TRANSPORTER_1"/>
    <property type="match status" value="1"/>
</dbReference>
<evidence type="ECO:0000259" key="9">
    <source>
        <dbReference type="PROSITE" id="PS50893"/>
    </source>
</evidence>
<dbReference type="Gene3D" id="3.40.50.300">
    <property type="entry name" value="P-loop containing nucleotide triphosphate hydrolases"/>
    <property type="match status" value="1"/>
</dbReference>
<dbReference type="GO" id="GO:0016887">
    <property type="term" value="F:ATP hydrolysis activity"/>
    <property type="evidence" value="ECO:0007669"/>
    <property type="project" value="InterPro"/>
</dbReference>
<keyword evidence="4" id="KW-0547">Nucleotide-binding</keyword>